<feature type="active site" description="Nucleophile" evidence="4">
    <location>
        <position position="144"/>
    </location>
</feature>
<dbReference type="WBParaSite" id="SMUV_0000919201-mRNA-1">
    <property type="protein sequence ID" value="SMUV_0000919201-mRNA-1"/>
    <property type="gene ID" value="SMUV_0000919201"/>
</dbReference>
<dbReference type="InterPro" id="IPR016035">
    <property type="entry name" value="Acyl_Trfase/lysoPLipase"/>
</dbReference>
<accession>A0A0N5AWA2</accession>
<dbReference type="PROSITE" id="PS51635">
    <property type="entry name" value="PNPLA"/>
    <property type="match status" value="1"/>
</dbReference>
<keyword evidence="6" id="KW-1185">Reference proteome</keyword>
<evidence type="ECO:0000313" key="6">
    <source>
        <dbReference type="Proteomes" id="UP000046393"/>
    </source>
</evidence>
<feature type="domain" description="PNPLA" evidence="5">
    <location>
        <begin position="104"/>
        <end position="292"/>
    </location>
</feature>
<dbReference type="Pfam" id="PF01734">
    <property type="entry name" value="Patatin"/>
    <property type="match status" value="1"/>
</dbReference>
<name>A0A0N5AWA2_9BILA</name>
<dbReference type="Gene3D" id="3.40.1090.10">
    <property type="entry name" value="Cytosolic phospholipase A2 catalytic domain"/>
    <property type="match status" value="1"/>
</dbReference>
<keyword evidence="4" id="KW-0378">Hydrolase</keyword>
<dbReference type="PANTHER" id="PTHR24139">
    <property type="entry name" value="CALCIUM-INDEPENDENT PHOSPHOLIPASE A2"/>
    <property type="match status" value="1"/>
</dbReference>
<keyword evidence="2" id="KW-0040">ANK repeat</keyword>
<keyword evidence="4" id="KW-0442">Lipid degradation</keyword>
<feature type="active site" description="Proton acceptor" evidence="4">
    <location>
        <position position="279"/>
    </location>
</feature>
<evidence type="ECO:0000256" key="4">
    <source>
        <dbReference type="PROSITE-ProRule" id="PRU01161"/>
    </source>
</evidence>
<dbReference type="PANTHER" id="PTHR24139:SF35">
    <property type="entry name" value="PNPLA DOMAIN-CONTAINING PROTEIN"/>
    <property type="match status" value="1"/>
</dbReference>
<reference evidence="7" key="1">
    <citation type="submission" date="2017-02" db="UniProtKB">
        <authorList>
            <consortium name="WormBaseParasite"/>
        </authorList>
    </citation>
    <scope>IDENTIFICATION</scope>
</reference>
<dbReference type="Proteomes" id="UP000046393">
    <property type="component" value="Unplaced"/>
</dbReference>
<feature type="short sequence motif" description="GXSXG" evidence="4">
    <location>
        <begin position="142"/>
        <end position="146"/>
    </location>
</feature>
<evidence type="ECO:0000256" key="3">
    <source>
        <dbReference type="ARBA" id="ARBA00023098"/>
    </source>
</evidence>
<evidence type="ECO:0000256" key="2">
    <source>
        <dbReference type="ARBA" id="ARBA00023043"/>
    </source>
</evidence>
<dbReference type="InterPro" id="IPR002641">
    <property type="entry name" value="PNPLA_dom"/>
</dbReference>
<dbReference type="GO" id="GO:0052816">
    <property type="term" value="F:long-chain fatty acyl-CoA hydrolase activity"/>
    <property type="evidence" value="ECO:0007669"/>
    <property type="project" value="TreeGrafter"/>
</dbReference>
<dbReference type="AlphaFoldDB" id="A0A0N5AWA2"/>
<sequence>MGPSKCAHELHRHERSERVRELMSFYKTASTQQLRLLLTLGADPTPLYNDCTGEKILEKRKSDGSICESCYSRFKDFLDNAKDIHNEVMQMPRNKRSANGMIALTLDGGGIRGLVSVVILLFASRRLFGNERLPNVFDWLIGTSTGSMLALTLAKGSSLTDAFFLYWEMKDQIFLKSSTTAKRLFGATVDRQTKNVDKVLEKCFPDHFTFASCSKRLTVPTLDVSKRPARLHVFRNYRVHSESYDVNKDDVRFRDAARASSAAPTYFHPLIYKDKVLVDGSFVANCPLNILFKEFDQCNIVEPEVSLAAVISIGTGEPSETARKLQNGTSIPSKWKYFRYVVKLLLEQVVGHEKFDLESARYRCLNEHIPFLRISPDGIRMRIDQINDDKLTEMIWTTLKYMKDNVKQVDFLGDILFKVLNSNGVS</sequence>
<evidence type="ECO:0000259" key="5">
    <source>
        <dbReference type="PROSITE" id="PS51635"/>
    </source>
</evidence>
<dbReference type="SUPFAM" id="SSF52151">
    <property type="entry name" value="FabD/lysophospholipase-like"/>
    <property type="match status" value="1"/>
</dbReference>
<keyword evidence="1" id="KW-0677">Repeat</keyword>
<comment type="caution">
    <text evidence="4">Lacks conserved residue(s) required for the propagation of feature annotation.</text>
</comment>
<dbReference type="GO" id="GO:0047499">
    <property type="term" value="F:calcium-independent phospholipase A2 activity"/>
    <property type="evidence" value="ECO:0007669"/>
    <property type="project" value="InterPro"/>
</dbReference>
<proteinExistence type="predicted"/>
<dbReference type="InterPro" id="IPR047148">
    <property type="entry name" value="PLPL9"/>
</dbReference>
<keyword evidence="3 4" id="KW-0443">Lipid metabolism</keyword>
<evidence type="ECO:0000256" key="1">
    <source>
        <dbReference type="ARBA" id="ARBA00022737"/>
    </source>
</evidence>
<protein>
    <submittedName>
        <fullName evidence="7">PNPLA domain-containing protein</fullName>
    </submittedName>
</protein>
<dbReference type="STRING" id="451379.A0A0N5AWA2"/>
<organism evidence="6 7">
    <name type="scientific">Syphacia muris</name>
    <dbReference type="NCBI Taxonomy" id="451379"/>
    <lineage>
        <taxon>Eukaryota</taxon>
        <taxon>Metazoa</taxon>
        <taxon>Ecdysozoa</taxon>
        <taxon>Nematoda</taxon>
        <taxon>Chromadorea</taxon>
        <taxon>Rhabditida</taxon>
        <taxon>Spirurina</taxon>
        <taxon>Oxyuridomorpha</taxon>
        <taxon>Oxyuroidea</taxon>
        <taxon>Oxyuridae</taxon>
        <taxon>Syphacia</taxon>
    </lineage>
</organism>
<dbReference type="GO" id="GO:0005739">
    <property type="term" value="C:mitochondrion"/>
    <property type="evidence" value="ECO:0007669"/>
    <property type="project" value="TreeGrafter"/>
</dbReference>
<feature type="short sequence motif" description="GXGXXG" evidence="4">
    <location>
        <begin position="108"/>
        <end position="113"/>
    </location>
</feature>
<dbReference type="GO" id="GO:2000304">
    <property type="term" value="P:positive regulation of ceramide biosynthetic process"/>
    <property type="evidence" value="ECO:0007669"/>
    <property type="project" value="TreeGrafter"/>
</dbReference>
<dbReference type="GO" id="GO:0016042">
    <property type="term" value="P:lipid catabolic process"/>
    <property type="evidence" value="ECO:0007669"/>
    <property type="project" value="UniProtKB-UniRule"/>
</dbReference>
<evidence type="ECO:0000313" key="7">
    <source>
        <dbReference type="WBParaSite" id="SMUV_0000919201-mRNA-1"/>
    </source>
</evidence>